<comment type="similarity">
    <text evidence="8">Belongs to the binding-protein-dependent transport system permease family. LivHM subfamily.</text>
</comment>
<dbReference type="InterPro" id="IPR052157">
    <property type="entry name" value="BCAA_transport_permease"/>
</dbReference>
<evidence type="ECO:0000256" key="8">
    <source>
        <dbReference type="ARBA" id="ARBA00037998"/>
    </source>
</evidence>
<feature type="transmembrane region" description="Helical" evidence="9">
    <location>
        <begin position="261"/>
        <end position="283"/>
    </location>
</feature>
<accession>A0A853G8Z9</accession>
<keyword evidence="7 9" id="KW-0472">Membrane</keyword>
<evidence type="ECO:0000256" key="9">
    <source>
        <dbReference type="SAM" id="Phobius"/>
    </source>
</evidence>
<dbReference type="AlphaFoldDB" id="A0A853G8Z9"/>
<evidence type="ECO:0000256" key="5">
    <source>
        <dbReference type="ARBA" id="ARBA00022970"/>
    </source>
</evidence>
<dbReference type="GO" id="GO:0005886">
    <property type="term" value="C:plasma membrane"/>
    <property type="evidence" value="ECO:0007669"/>
    <property type="project" value="UniProtKB-SubCell"/>
</dbReference>
<comment type="subcellular location">
    <subcellularLocation>
        <location evidence="1">Cell membrane</location>
        <topology evidence="1">Multi-pass membrane protein</topology>
    </subcellularLocation>
</comment>
<evidence type="ECO:0000256" key="7">
    <source>
        <dbReference type="ARBA" id="ARBA00023136"/>
    </source>
</evidence>
<dbReference type="InterPro" id="IPR001851">
    <property type="entry name" value="ABC_transp_permease"/>
</dbReference>
<feature type="transmembrane region" description="Helical" evidence="9">
    <location>
        <begin position="6"/>
        <end position="30"/>
    </location>
</feature>
<dbReference type="CDD" id="cd06582">
    <property type="entry name" value="TM_PBP1_LivH_like"/>
    <property type="match status" value="1"/>
</dbReference>
<gene>
    <name evidence="10" type="ORF">H0A72_17825</name>
</gene>
<comment type="caution">
    <text evidence="10">The sequence shown here is derived from an EMBL/GenBank/DDBJ whole genome shotgun (WGS) entry which is preliminary data.</text>
</comment>
<evidence type="ECO:0000313" key="10">
    <source>
        <dbReference type="EMBL" id="NYT51176.1"/>
    </source>
</evidence>
<keyword evidence="11" id="KW-1185">Reference proteome</keyword>
<dbReference type="Proteomes" id="UP000559809">
    <property type="component" value="Unassembled WGS sequence"/>
</dbReference>
<keyword evidence="3" id="KW-1003">Cell membrane</keyword>
<keyword evidence="4 9" id="KW-0812">Transmembrane</keyword>
<dbReference type="GO" id="GO:0022857">
    <property type="term" value="F:transmembrane transporter activity"/>
    <property type="evidence" value="ECO:0007669"/>
    <property type="project" value="InterPro"/>
</dbReference>
<dbReference type="GO" id="GO:0006865">
    <property type="term" value="P:amino acid transport"/>
    <property type="evidence" value="ECO:0007669"/>
    <property type="project" value="UniProtKB-KW"/>
</dbReference>
<evidence type="ECO:0000256" key="3">
    <source>
        <dbReference type="ARBA" id="ARBA00022475"/>
    </source>
</evidence>
<keyword evidence="2" id="KW-0813">Transport</keyword>
<feature type="transmembrane region" description="Helical" evidence="9">
    <location>
        <begin position="193"/>
        <end position="212"/>
    </location>
</feature>
<organism evidence="10 11">
    <name type="scientific">Parapusillimonas granuli</name>
    <dbReference type="NCBI Taxonomy" id="380911"/>
    <lineage>
        <taxon>Bacteria</taxon>
        <taxon>Pseudomonadati</taxon>
        <taxon>Pseudomonadota</taxon>
        <taxon>Betaproteobacteria</taxon>
        <taxon>Burkholderiales</taxon>
        <taxon>Alcaligenaceae</taxon>
        <taxon>Parapusillimonas</taxon>
    </lineage>
</organism>
<dbReference type="RefSeq" id="WP_180157806.1">
    <property type="nucleotide sequence ID" value="NZ_JACCEM010000010.1"/>
</dbReference>
<evidence type="ECO:0000256" key="4">
    <source>
        <dbReference type="ARBA" id="ARBA00022692"/>
    </source>
</evidence>
<feature type="transmembrane region" description="Helical" evidence="9">
    <location>
        <begin position="98"/>
        <end position="119"/>
    </location>
</feature>
<sequence>MIDPQIVLQILWTGLATSTYAVLFAAAFALVLKVVKVWNFAQAGMMGIAFYAMYFAVHKLGLPGYASIAIGLACTIAAAMALEIYGLQTFRRRNSPSLTFFIFTMIVSEFVQYVLSMIFGTEPVSLATSLISPAHIVGGIMITERDLIAIAATLVLMAGLYVLLMRTNQGKYMLAAADNPQLSRLYGINIKRVYALTFVVASILICGGMYLFGTRAALVPTTPMEMMIFSVIAALLGGMGNVFGAAIAAIVLTLLRSFSILVIPSAWQSVVLYALLFITILFFPKGVSFKRRPRPAPATPTQPAKA</sequence>
<dbReference type="PANTHER" id="PTHR11795">
    <property type="entry name" value="BRANCHED-CHAIN AMINO ACID TRANSPORT SYSTEM PERMEASE PROTEIN LIVH"/>
    <property type="match status" value="1"/>
</dbReference>
<dbReference type="EMBL" id="JACCEM010000010">
    <property type="protein sequence ID" value="NYT51176.1"/>
    <property type="molecule type" value="Genomic_DNA"/>
</dbReference>
<dbReference type="PANTHER" id="PTHR11795:SF445">
    <property type="entry name" value="AMINO ACID ABC TRANSPORTER PERMEASE PROTEIN"/>
    <property type="match status" value="1"/>
</dbReference>
<keyword evidence="6 9" id="KW-1133">Transmembrane helix</keyword>
<evidence type="ECO:0000256" key="2">
    <source>
        <dbReference type="ARBA" id="ARBA00022448"/>
    </source>
</evidence>
<evidence type="ECO:0000313" key="11">
    <source>
        <dbReference type="Proteomes" id="UP000559809"/>
    </source>
</evidence>
<feature type="transmembrane region" description="Helical" evidence="9">
    <location>
        <begin position="227"/>
        <end position="254"/>
    </location>
</feature>
<name>A0A853G8Z9_9BURK</name>
<evidence type="ECO:0000256" key="1">
    <source>
        <dbReference type="ARBA" id="ARBA00004651"/>
    </source>
</evidence>
<feature type="transmembrane region" description="Helical" evidence="9">
    <location>
        <begin position="147"/>
        <end position="164"/>
    </location>
</feature>
<protein>
    <submittedName>
        <fullName evidence="10">Branched-chain amino acid ABC transporter permease</fullName>
    </submittedName>
</protein>
<feature type="transmembrane region" description="Helical" evidence="9">
    <location>
        <begin position="37"/>
        <end position="57"/>
    </location>
</feature>
<dbReference type="Pfam" id="PF02653">
    <property type="entry name" value="BPD_transp_2"/>
    <property type="match status" value="1"/>
</dbReference>
<keyword evidence="5" id="KW-0029">Amino-acid transport</keyword>
<reference evidence="10 11" key="1">
    <citation type="submission" date="2020-07" db="EMBL/GenBank/DDBJ databases">
        <title>Taxonomic revisions and descriptions of new bacterial species based on genomic comparisons in the high-G+C-content subgroup of the family Alcaligenaceae.</title>
        <authorList>
            <person name="Szabo A."/>
            <person name="Felfoldi T."/>
        </authorList>
    </citation>
    <scope>NUCLEOTIDE SEQUENCE [LARGE SCALE GENOMIC DNA]</scope>
    <source>
        <strain evidence="10 11">LMG 24012</strain>
    </source>
</reference>
<proteinExistence type="inferred from homology"/>
<evidence type="ECO:0000256" key="6">
    <source>
        <dbReference type="ARBA" id="ARBA00022989"/>
    </source>
</evidence>
<feature type="transmembrane region" description="Helical" evidence="9">
    <location>
        <begin position="63"/>
        <end position="86"/>
    </location>
</feature>